<evidence type="ECO:0000256" key="2">
    <source>
        <dbReference type="SAM" id="SignalP"/>
    </source>
</evidence>
<feature type="transmembrane region" description="Helical" evidence="1">
    <location>
        <begin position="107"/>
        <end position="129"/>
    </location>
</feature>
<keyword evidence="1" id="KW-0812">Transmembrane</keyword>
<name>A0A1G7CQE6_9SPHI</name>
<reference evidence="4" key="1">
    <citation type="submission" date="2016-10" db="EMBL/GenBank/DDBJ databases">
        <authorList>
            <person name="Varghese N."/>
            <person name="Submissions S."/>
        </authorList>
    </citation>
    <scope>NUCLEOTIDE SEQUENCE [LARGE SCALE GENOMIC DNA]</scope>
    <source>
        <strain evidence="4">DSM 18609</strain>
    </source>
</reference>
<keyword evidence="4" id="KW-1185">Reference proteome</keyword>
<sequence length="156" mass="17031">MKFILTILCCLAFAFGSFAQQQHSTPKAKYKIKIVDRKGKVTRGLFYAAYDDGLTLIKNRRDTVKLSADSISALYIHRRGIVAPLAIAGGLTFFVLGATSDKLAESFLLIAAGVPAGVAGGLLIGELFANKKYYKQLEAKDFPLIKPNLQKYTAIK</sequence>
<dbReference type="RefSeq" id="WP_090773178.1">
    <property type="nucleotide sequence ID" value="NZ_FMZH01000020.1"/>
</dbReference>
<evidence type="ECO:0000313" key="4">
    <source>
        <dbReference type="Proteomes" id="UP000199455"/>
    </source>
</evidence>
<feature type="chain" id="PRO_5011603008" description="Positive regulator of sigma(E), RseC/MucC" evidence="2">
    <location>
        <begin position="20"/>
        <end position="156"/>
    </location>
</feature>
<organism evidence="3 4">
    <name type="scientific">Pedobacter soli</name>
    <dbReference type="NCBI Taxonomy" id="390242"/>
    <lineage>
        <taxon>Bacteria</taxon>
        <taxon>Pseudomonadati</taxon>
        <taxon>Bacteroidota</taxon>
        <taxon>Sphingobacteriia</taxon>
        <taxon>Sphingobacteriales</taxon>
        <taxon>Sphingobacteriaceae</taxon>
        <taxon>Pedobacter</taxon>
    </lineage>
</organism>
<dbReference type="EMBL" id="FMZH01000020">
    <property type="protein sequence ID" value="SDE41451.1"/>
    <property type="molecule type" value="Genomic_DNA"/>
</dbReference>
<feature type="signal peptide" evidence="2">
    <location>
        <begin position="1"/>
        <end position="19"/>
    </location>
</feature>
<evidence type="ECO:0008006" key="5">
    <source>
        <dbReference type="Google" id="ProtNLM"/>
    </source>
</evidence>
<gene>
    <name evidence="3" type="ORF">SAMN04488024_12050</name>
</gene>
<proteinExistence type="predicted"/>
<evidence type="ECO:0000313" key="3">
    <source>
        <dbReference type="EMBL" id="SDE41451.1"/>
    </source>
</evidence>
<protein>
    <recommendedName>
        <fullName evidence="5">Positive regulator of sigma(E), RseC/MucC</fullName>
    </recommendedName>
</protein>
<keyword evidence="2" id="KW-0732">Signal</keyword>
<evidence type="ECO:0000256" key="1">
    <source>
        <dbReference type="SAM" id="Phobius"/>
    </source>
</evidence>
<feature type="transmembrane region" description="Helical" evidence="1">
    <location>
        <begin position="81"/>
        <end position="100"/>
    </location>
</feature>
<keyword evidence="1" id="KW-0472">Membrane</keyword>
<dbReference type="STRING" id="390242.SAMN04488024_12050"/>
<dbReference type="Proteomes" id="UP000199455">
    <property type="component" value="Unassembled WGS sequence"/>
</dbReference>
<accession>A0A1G7CQE6</accession>
<dbReference type="AlphaFoldDB" id="A0A1G7CQE6"/>
<keyword evidence="1" id="KW-1133">Transmembrane helix</keyword>